<evidence type="ECO:0000313" key="1">
    <source>
        <dbReference type="EMBL" id="MCM2675038.1"/>
    </source>
</evidence>
<reference evidence="1" key="1">
    <citation type="submission" date="2022-06" db="EMBL/GenBank/DDBJ databases">
        <title>Alkalicoccobacillus porphyridii sp. nov., isolated from a marine red alga, Porphyridium purpureum and reclassification of Shouchella plakortidis and Shouchella gibsonii as Alkalicoccobacillus plakortidis comb. nov. and Alkalicoccobacillus gibsonii comb. nov.</title>
        <authorList>
            <person name="Kim K.H."/>
            <person name="Lee J.K."/>
            <person name="Han D.M."/>
            <person name="Baek J.H."/>
            <person name="Jeon C.O."/>
        </authorList>
    </citation>
    <scope>NUCLEOTIDE SEQUENCE</scope>
    <source>
        <strain evidence="1">DSM 19153</strain>
    </source>
</reference>
<protein>
    <recommendedName>
        <fullName evidence="3">SipL SPOCS domain-containing protein</fullName>
    </recommendedName>
</protein>
<dbReference type="Proteomes" id="UP001203665">
    <property type="component" value="Unassembled WGS sequence"/>
</dbReference>
<dbReference type="EMBL" id="JAMQJY010000001">
    <property type="protein sequence ID" value="MCM2675038.1"/>
    <property type="molecule type" value="Genomic_DNA"/>
</dbReference>
<proteinExistence type="predicted"/>
<dbReference type="RefSeq" id="WP_251605227.1">
    <property type="nucleotide sequence ID" value="NZ_JAMQJY010000001.1"/>
</dbReference>
<comment type="caution">
    <text evidence="1">The sequence shown here is derived from an EMBL/GenBank/DDBJ whole genome shotgun (WGS) entry which is preliminary data.</text>
</comment>
<name>A0ABT0XGL5_9BACI</name>
<gene>
    <name evidence="1" type="ORF">NDM98_05760</name>
</gene>
<evidence type="ECO:0000313" key="2">
    <source>
        <dbReference type="Proteomes" id="UP001203665"/>
    </source>
</evidence>
<evidence type="ECO:0008006" key="3">
    <source>
        <dbReference type="Google" id="ProtNLM"/>
    </source>
</evidence>
<keyword evidence="2" id="KW-1185">Reference proteome</keyword>
<organism evidence="1 2">
    <name type="scientific">Alkalicoccobacillus plakortidis</name>
    <dbReference type="NCBI Taxonomy" id="444060"/>
    <lineage>
        <taxon>Bacteria</taxon>
        <taxon>Bacillati</taxon>
        <taxon>Bacillota</taxon>
        <taxon>Bacilli</taxon>
        <taxon>Bacillales</taxon>
        <taxon>Bacillaceae</taxon>
        <taxon>Alkalicoccobacillus</taxon>
    </lineage>
</organism>
<sequence>MSTKKHSVVINVPKVYDWVTRQVDLQTISFREPELSNLFPGLIGPSRAGESLDAWLIGHPGYSTVARVLEASLYTSEVSNSIDRTSVEVTLPNGDEVELQKVKILGRGLLEVDILDVNENVVLTSNPIEFSTIQTFYLSAPEETTISAFISSGQWDAEVVCDSAFCQLDIALTFCLDVHVYADVRLEVEASYVKPRHEFPISDIICRHQNHYPAPKSPVVFPGKTKSEVE</sequence>
<accession>A0ABT0XGL5</accession>